<keyword evidence="4" id="KW-1185">Reference proteome</keyword>
<dbReference type="InterPro" id="IPR051610">
    <property type="entry name" value="GPI/OXD"/>
</dbReference>
<dbReference type="Proteomes" id="UP001057520">
    <property type="component" value="Chromosome"/>
</dbReference>
<dbReference type="InterPro" id="IPR013096">
    <property type="entry name" value="Cupin_2"/>
</dbReference>
<evidence type="ECO:0000259" key="2">
    <source>
        <dbReference type="Pfam" id="PF07883"/>
    </source>
</evidence>
<reference evidence="3 4" key="1">
    <citation type="submission" date="2022-04" db="EMBL/GenBank/DDBJ databases">
        <title>Genome sequence of soybean root-associated Caulobacter segnis RL271.</title>
        <authorList>
            <person name="Longley R."/>
            <person name="Bonito G."/>
            <person name="Trigodet F."/>
            <person name="Crosson S."/>
            <person name="Fiebig A."/>
        </authorList>
    </citation>
    <scope>NUCLEOTIDE SEQUENCE [LARGE SCALE GENOMIC DNA]</scope>
    <source>
        <strain evidence="3 4">RL271</strain>
    </source>
</reference>
<dbReference type="InterPro" id="IPR014710">
    <property type="entry name" value="RmlC-like_jellyroll"/>
</dbReference>
<dbReference type="PANTHER" id="PTHR35848">
    <property type="entry name" value="OXALATE-BINDING PROTEIN"/>
    <property type="match status" value="1"/>
</dbReference>
<keyword evidence="1" id="KW-0479">Metal-binding</keyword>
<dbReference type="PANTHER" id="PTHR35848:SF9">
    <property type="entry name" value="SLL1358 PROTEIN"/>
    <property type="match status" value="1"/>
</dbReference>
<evidence type="ECO:0000313" key="4">
    <source>
        <dbReference type="Proteomes" id="UP001057520"/>
    </source>
</evidence>
<dbReference type="InterPro" id="IPR011051">
    <property type="entry name" value="RmlC_Cupin_sf"/>
</dbReference>
<sequence>MPKIDLASAPTRIGTAYPAPFNTPCLQRHRTKLGDAVGLDQFGVNLLRLPPGAWSSQRHWHTAEDEFTWVVEGEVVLVDNDGETTLRAGDCAGFKAGVANGHHFQNRSDKDVLLLEIGSRKPDTDGCDYPDIDLVLREGEDVYRHRDGTPYDTDQGRKR</sequence>
<name>A0ABY4ZT24_9CAUL</name>
<accession>A0ABY4ZT24</accession>
<evidence type="ECO:0000313" key="3">
    <source>
        <dbReference type="EMBL" id="USQ95650.1"/>
    </source>
</evidence>
<dbReference type="CDD" id="cd02224">
    <property type="entry name" value="cupin_SPO2919-like"/>
    <property type="match status" value="1"/>
</dbReference>
<organism evidence="3 4">
    <name type="scientific">Caulobacter segnis</name>
    <dbReference type="NCBI Taxonomy" id="88688"/>
    <lineage>
        <taxon>Bacteria</taxon>
        <taxon>Pseudomonadati</taxon>
        <taxon>Pseudomonadota</taxon>
        <taxon>Alphaproteobacteria</taxon>
        <taxon>Caulobacterales</taxon>
        <taxon>Caulobacteraceae</taxon>
        <taxon>Caulobacter</taxon>
    </lineage>
</organism>
<gene>
    <name evidence="3" type="ORF">MZV50_24420</name>
</gene>
<protein>
    <submittedName>
        <fullName evidence="3">Cupin domain-containing protein</fullName>
    </submittedName>
</protein>
<feature type="domain" description="Cupin type-2" evidence="2">
    <location>
        <begin position="46"/>
        <end position="117"/>
    </location>
</feature>
<dbReference type="EMBL" id="CP096040">
    <property type="protein sequence ID" value="USQ95650.1"/>
    <property type="molecule type" value="Genomic_DNA"/>
</dbReference>
<dbReference type="SUPFAM" id="SSF51182">
    <property type="entry name" value="RmlC-like cupins"/>
    <property type="match status" value="1"/>
</dbReference>
<evidence type="ECO:0000256" key="1">
    <source>
        <dbReference type="ARBA" id="ARBA00022723"/>
    </source>
</evidence>
<dbReference type="Pfam" id="PF07883">
    <property type="entry name" value="Cupin_2"/>
    <property type="match status" value="1"/>
</dbReference>
<proteinExistence type="predicted"/>
<dbReference type="Gene3D" id="2.60.120.10">
    <property type="entry name" value="Jelly Rolls"/>
    <property type="match status" value="1"/>
</dbReference>